<organism evidence="1 2">
    <name type="scientific">Candidatus Ryanbacteria bacterium RIFCSPHIGHO2_01_FULL_48_27</name>
    <dbReference type="NCBI Taxonomy" id="1802115"/>
    <lineage>
        <taxon>Bacteria</taxon>
        <taxon>Candidatus Ryaniibacteriota</taxon>
    </lineage>
</organism>
<dbReference type="AlphaFoldDB" id="A0A1G2G6G4"/>
<comment type="caution">
    <text evidence="1">The sequence shown here is derived from an EMBL/GenBank/DDBJ whole genome shotgun (WGS) entry which is preliminary data.</text>
</comment>
<sequence length="140" mass="15881">MRLSAKLEVELQITTTLPEPILSKQWPASNGEENIWGFYIYGDEVLWGYSALFDRETGEHSRSYVLFERASFHKCLHDICIDGAETGCIKSTDTHAGVKFWSNTKGAFFMTVHDSNGDSLSWNLEPLTYAELRQALQALE</sequence>
<protein>
    <submittedName>
        <fullName evidence="1">Uncharacterized protein</fullName>
    </submittedName>
</protein>
<gene>
    <name evidence="1" type="ORF">A2756_02645</name>
</gene>
<name>A0A1G2G6G4_9BACT</name>
<evidence type="ECO:0000313" key="2">
    <source>
        <dbReference type="Proteomes" id="UP000177785"/>
    </source>
</evidence>
<accession>A0A1G2G6G4</accession>
<reference evidence="1 2" key="1">
    <citation type="journal article" date="2016" name="Nat. Commun.">
        <title>Thousands of microbial genomes shed light on interconnected biogeochemical processes in an aquifer system.</title>
        <authorList>
            <person name="Anantharaman K."/>
            <person name="Brown C.T."/>
            <person name="Hug L.A."/>
            <person name="Sharon I."/>
            <person name="Castelle C.J."/>
            <person name="Probst A.J."/>
            <person name="Thomas B.C."/>
            <person name="Singh A."/>
            <person name="Wilkins M.J."/>
            <person name="Karaoz U."/>
            <person name="Brodie E.L."/>
            <person name="Williams K.H."/>
            <person name="Hubbard S.S."/>
            <person name="Banfield J.F."/>
        </authorList>
    </citation>
    <scope>NUCLEOTIDE SEQUENCE [LARGE SCALE GENOMIC DNA]</scope>
</reference>
<evidence type="ECO:0000313" key="1">
    <source>
        <dbReference type="EMBL" id="OGZ45783.1"/>
    </source>
</evidence>
<dbReference type="EMBL" id="MHNL01000005">
    <property type="protein sequence ID" value="OGZ45783.1"/>
    <property type="molecule type" value="Genomic_DNA"/>
</dbReference>
<proteinExistence type="predicted"/>
<dbReference type="Proteomes" id="UP000177785">
    <property type="component" value="Unassembled WGS sequence"/>
</dbReference>